<dbReference type="PROSITE" id="PS50090">
    <property type="entry name" value="MYB_LIKE"/>
    <property type="match status" value="1"/>
</dbReference>
<feature type="domain" description="Myb-like" evidence="2">
    <location>
        <begin position="78"/>
        <end position="146"/>
    </location>
</feature>
<organism evidence="3 4">
    <name type="scientific">Lasius niger</name>
    <name type="common">Black garden ant</name>
    <dbReference type="NCBI Taxonomy" id="67767"/>
    <lineage>
        <taxon>Eukaryota</taxon>
        <taxon>Metazoa</taxon>
        <taxon>Ecdysozoa</taxon>
        <taxon>Arthropoda</taxon>
        <taxon>Hexapoda</taxon>
        <taxon>Insecta</taxon>
        <taxon>Pterygota</taxon>
        <taxon>Neoptera</taxon>
        <taxon>Endopterygota</taxon>
        <taxon>Hymenoptera</taxon>
        <taxon>Apocrita</taxon>
        <taxon>Aculeata</taxon>
        <taxon>Formicoidea</taxon>
        <taxon>Formicidae</taxon>
        <taxon>Formicinae</taxon>
        <taxon>Lasius</taxon>
        <taxon>Lasius</taxon>
    </lineage>
</organism>
<evidence type="ECO:0000256" key="1">
    <source>
        <dbReference type="SAM" id="MobiDB-lite"/>
    </source>
</evidence>
<evidence type="ECO:0000313" key="3">
    <source>
        <dbReference type="EMBL" id="KMQ87322.1"/>
    </source>
</evidence>
<dbReference type="Gene3D" id="1.10.10.60">
    <property type="entry name" value="Homeodomain-like"/>
    <property type="match status" value="1"/>
</dbReference>
<dbReference type="OrthoDB" id="6776802at2759"/>
<proteinExistence type="predicted"/>
<dbReference type="PaxDb" id="67767-A0A0J7KAK2"/>
<gene>
    <name evidence="3" type="ORF">RF55_13424</name>
</gene>
<evidence type="ECO:0000313" key="4">
    <source>
        <dbReference type="Proteomes" id="UP000036403"/>
    </source>
</evidence>
<evidence type="ECO:0000259" key="2">
    <source>
        <dbReference type="PROSITE" id="PS50090"/>
    </source>
</evidence>
<keyword evidence="4" id="KW-1185">Reference proteome</keyword>
<dbReference type="InterPro" id="IPR044822">
    <property type="entry name" value="Myb_DNA-bind_4"/>
</dbReference>
<comment type="caution">
    <text evidence="3">The sequence shown here is derived from an EMBL/GenBank/DDBJ whole genome shotgun (WGS) entry which is preliminary data.</text>
</comment>
<dbReference type="InterPro" id="IPR001005">
    <property type="entry name" value="SANT/Myb"/>
</dbReference>
<dbReference type="Proteomes" id="UP000036403">
    <property type="component" value="Unassembled WGS sequence"/>
</dbReference>
<dbReference type="Pfam" id="PF13837">
    <property type="entry name" value="Myb_DNA-bind_4"/>
    <property type="match status" value="1"/>
</dbReference>
<protein>
    <recommendedName>
        <fullName evidence="2">Myb-like domain-containing protein</fullName>
    </recommendedName>
</protein>
<accession>A0A0J7KAK2</accession>
<dbReference type="EMBL" id="LBMM01010674">
    <property type="protein sequence ID" value="KMQ87322.1"/>
    <property type="molecule type" value="Genomic_DNA"/>
</dbReference>
<reference evidence="3 4" key="1">
    <citation type="submission" date="2015-04" db="EMBL/GenBank/DDBJ databases">
        <title>Lasius niger genome sequencing.</title>
        <authorList>
            <person name="Konorov E.A."/>
            <person name="Nikitin M.A."/>
            <person name="Kirill M.V."/>
            <person name="Chang P."/>
        </authorList>
    </citation>
    <scope>NUCLEOTIDE SEQUENCE [LARGE SCALE GENOMIC DNA]</scope>
    <source>
        <tissue evidence="3">Whole</tissue>
    </source>
</reference>
<sequence>MSLIFKKFILDENKQIIEEGTGTRVLCEVENEAGDLNIIMMNKKDLLEAGYEIPDNHLYEKETEESPSFNENAELDASTKNSVDEWSNESTRLLLDKYADYLELVGPMKQFKNKKLMWMEIAKDLETVVGIKKTYIQCENRYKTILRRKRISDNNNSTSGSKRVKVSFENEIKRIAAKDDSVEPEVLQSANNVVVNVKNTNLSKAPNTIRKKKAKSILETLVEIHNEKETKKQERHEEKMRLLKGFLEKENVHKDS</sequence>
<name>A0A0J7KAK2_LASNI</name>
<dbReference type="AlphaFoldDB" id="A0A0J7KAK2"/>
<feature type="region of interest" description="Disordered" evidence="1">
    <location>
        <begin position="61"/>
        <end position="82"/>
    </location>
</feature>